<evidence type="ECO:0000256" key="8">
    <source>
        <dbReference type="ARBA" id="ARBA00023136"/>
    </source>
</evidence>
<dbReference type="EMBL" id="OU899034">
    <property type="protein sequence ID" value="CAH1715471.1"/>
    <property type="molecule type" value="Genomic_DNA"/>
</dbReference>
<evidence type="ECO:0000256" key="4">
    <source>
        <dbReference type="ARBA" id="ARBA00022723"/>
    </source>
</evidence>
<reference evidence="11" key="2">
    <citation type="submission" date="2022-10" db="EMBL/GenBank/DDBJ databases">
        <authorList>
            <consortium name="ENA_rothamsted_submissions"/>
            <consortium name="culmorum"/>
            <person name="King R."/>
        </authorList>
    </citation>
    <scope>NUCLEOTIDE SEQUENCE</scope>
</reference>
<comment type="similarity">
    <text evidence="2 10">Belongs to the cytochrome c-type heme lyase family.</text>
</comment>
<dbReference type="InterPro" id="IPR000511">
    <property type="entry name" value="Holocyt_c/c1_synthase"/>
</dbReference>
<keyword evidence="9 10" id="KW-0456">Lyase</keyword>
<keyword evidence="12" id="KW-1185">Reference proteome</keyword>
<evidence type="ECO:0000256" key="7">
    <source>
        <dbReference type="ARBA" id="ARBA00023128"/>
    </source>
</evidence>
<dbReference type="EC" id="4.4.1.17" evidence="10"/>
<name>A0A9P0NFI0_APHGO</name>
<dbReference type="Proteomes" id="UP001154329">
    <property type="component" value="Chromosome 1"/>
</dbReference>
<evidence type="ECO:0000256" key="2">
    <source>
        <dbReference type="ARBA" id="ARBA00007255"/>
    </source>
</evidence>
<evidence type="ECO:0000256" key="9">
    <source>
        <dbReference type="ARBA" id="ARBA00023239"/>
    </source>
</evidence>
<evidence type="ECO:0000256" key="1">
    <source>
        <dbReference type="ARBA" id="ARBA00004273"/>
    </source>
</evidence>
<evidence type="ECO:0000256" key="3">
    <source>
        <dbReference type="ARBA" id="ARBA00022617"/>
    </source>
</evidence>
<sequence>MFWNAMLQKGWRWKDDHLSAKDMNVIIKIHNINNEHAWLKREMYESKSKNLWGKSKHFSPRT</sequence>
<keyword evidence="5 10" id="KW-0999">Mitochondrion inner membrane</keyword>
<keyword evidence="8 10" id="KW-0472">Membrane</keyword>
<keyword evidence="3 10" id="KW-0349">Heme</keyword>
<evidence type="ECO:0000256" key="10">
    <source>
        <dbReference type="RuleBase" id="RU363130"/>
    </source>
</evidence>
<evidence type="ECO:0000313" key="12">
    <source>
        <dbReference type="Proteomes" id="UP001154329"/>
    </source>
</evidence>
<dbReference type="GO" id="GO:0005743">
    <property type="term" value="C:mitochondrial inner membrane"/>
    <property type="evidence" value="ECO:0007669"/>
    <property type="project" value="UniProtKB-SubCell"/>
</dbReference>
<dbReference type="GO" id="GO:0046872">
    <property type="term" value="F:metal ion binding"/>
    <property type="evidence" value="ECO:0007669"/>
    <property type="project" value="UniProtKB-KW"/>
</dbReference>
<proteinExistence type="inferred from homology"/>
<comment type="catalytic activity">
    <reaction evidence="10">
        <text>holo-[cytochrome c] = apo-[cytochrome c] + heme b</text>
        <dbReference type="Rhea" id="RHEA:22648"/>
        <dbReference type="Rhea" id="RHEA-COMP:10725"/>
        <dbReference type="Rhea" id="RHEA-COMP:10726"/>
        <dbReference type="ChEBI" id="CHEBI:29950"/>
        <dbReference type="ChEBI" id="CHEBI:60344"/>
        <dbReference type="ChEBI" id="CHEBI:83739"/>
        <dbReference type="EC" id="4.4.1.17"/>
    </reaction>
</comment>
<dbReference type="AlphaFoldDB" id="A0A9P0NFI0"/>
<comment type="subcellular location">
    <subcellularLocation>
        <location evidence="1 10">Mitochondrion inner membrane</location>
    </subcellularLocation>
</comment>
<evidence type="ECO:0000256" key="6">
    <source>
        <dbReference type="ARBA" id="ARBA00023004"/>
    </source>
</evidence>
<dbReference type="Pfam" id="PF01265">
    <property type="entry name" value="Cyto_heme_lyase"/>
    <property type="match status" value="1"/>
</dbReference>
<keyword evidence="7 10" id="KW-0496">Mitochondrion</keyword>
<comment type="function">
    <text evidence="10">Lyase that catalyzes the covalent linking of the heme group to the cytochrome C apoprotein to produce the mature functional cytochrome.</text>
</comment>
<keyword evidence="4 10" id="KW-0479">Metal-binding</keyword>
<reference evidence="11" key="1">
    <citation type="submission" date="2022-02" db="EMBL/GenBank/DDBJ databases">
        <authorList>
            <person name="King R."/>
        </authorList>
    </citation>
    <scope>NUCLEOTIDE SEQUENCE</scope>
</reference>
<evidence type="ECO:0000313" key="11">
    <source>
        <dbReference type="EMBL" id="CAH1715471.1"/>
    </source>
</evidence>
<gene>
    <name evidence="11" type="ORF">APHIGO_LOCUS3196</name>
</gene>
<keyword evidence="6 10" id="KW-0408">Iron</keyword>
<organism evidence="11 12">
    <name type="scientific">Aphis gossypii</name>
    <name type="common">Cotton aphid</name>
    <dbReference type="NCBI Taxonomy" id="80765"/>
    <lineage>
        <taxon>Eukaryota</taxon>
        <taxon>Metazoa</taxon>
        <taxon>Ecdysozoa</taxon>
        <taxon>Arthropoda</taxon>
        <taxon>Hexapoda</taxon>
        <taxon>Insecta</taxon>
        <taxon>Pterygota</taxon>
        <taxon>Neoptera</taxon>
        <taxon>Paraneoptera</taxon>
        <taxon>Hemiptera</taxon>
        <taxon>Sternorrhyncha</taxon>
        <taxon>Aphidomorpha</taxon>
        <taxon>Aphidoidea</taxon>
        <taxon>Aphididae</taxon>
        <taxon>Aphidini</taxon>
        <taxon>Aphis</taxon>
        <taxon>Aphis</taxon>
    </lineage>
</organism>
<dbReference type="GO" id="GO:0004408">
    <property type="term" value="F:holocytochrome-c synthase activity"/>
    <property type="evidence" value="ECO:0007669"/>
    <property type="project" value="UniProtKB-EC"/>
</dbReference>
<accession>A0A9P0NFI0</accession>
<evidence type="ECO:0000256" key="5">
    <source>
        <dbReference type="ARBA" id="ARBA00022792"/>
    </source>
</evidence>
<protein>
    <recommendedName>
        <fullName evidence="10">Holocytochrome c-type synthase</fullName>
        <ecNumber evidence="10">4.4.1.17</ecNumber>
    </recommendedName>
</protein>